<feature type="compositionally biased region" description="Low complexity" evidence="1">
    <location>
        <begin position="926"/>
        <end position="938"/>
    </location>
</feature>
<feature type="compositionally biased region" description="Basic and acidic residues" evidence="1">
    <location>
        <begin position="443"/>
        <end position="454"/>
    </location>
</feature>
<feature type="region of interest" description="Disordered" evidence="1">
    <location>
        <begin position="1"/>
        <end position="429"/>
    </location>
</feature>
<feature type="compositionally biased region" description="Basic and acidic residues" evidence="1">
    <location>
        <begin position="349"/>
        <end position="362"/>
    </location>
</feature>
<feature type="compositionally biased region" description="Acidic residues" evidence="1">
    <location>
        <begin position="675"/>
        <end position="687"/>
    </location>
</feature>
<feature type="compositionally biased region" description="Acidic residues" evidence="1">
    <location>
        <begin position="156"/>
        <end position="169"/>
    </location>
</feature>
<feature type="compositionally biased region" description="Basic and acidic residues" evidence="1">
    <location>
        <begin position="769"/>
        <end position="778"/>
    </location>
</feature>
<feature type="compositionally biased region" description="Acidic residues" evidence="1">
    <location>
        <begin position="192"/>
        <end position="201"/>
    </location>
</feature>
<reference evidence="2 3" key="1">
    <citation type="journal article" date="2018" name="Mol. Biol. Evol.">
        <title>Broad Genomic Sampling Reveals a Smut Pathogenic Ancestry of the Fungal Clade Ustilaginomycotina.</title>
        <authorList>
            <person name="Kijpornyongpan T."/>
            <person name="Mondo S.J."/>
            <person name="Barry K."/>
            <person name="Sandor L."/>
            <person name="Lee J."/>
            <person name="Lipzen A."/>
            <person name="Pangilinan J."/>
            <person name="LaButti K."/>
            <person name="Hainaut M."/>
            <person name="Henrissat B."/>
            <person name="Grigoriev I.V."/>
            <person name="Spatafora J.W."/>
            <person name="Aime M.C."/>
        </authorList>
    </citation>
    <scope>NUCLEOTIDE SEQUENCE [LARGE SCALE GENOMIC DNA]</scope>
    <source>
        <strain evidence="2 3">MCA 4198</strain>
    </source>
</reference>
<feature type="compositionally biased region" description="Gly residues" evidence="1">
    <location>
        <begin position="976"/>
        <end position="987"/>
    </location>
</feature>
<sequence length="1033" mass="107777">MATVSARRRSSGDGGGRSASAVMQGAAATGGGGGGHAAASTLGAGAGTGAGAKRGSVGSRGRVDASLKMSSKAGKSSDNVQALAGGASRHKSSDRLHRMGALTGQGGSSTNLGANKRSKSYSQIMSVTDGSGKKKQKKQQQQPTSSKGKGAAKEAEDADADGDDDDDDGWISSSQAGTPGERSKENSPPGSSDEEEEDDEGLVMGKSKRKQPSAAAPSQPVEANGAEIKAKPKANGAPQQHAEDEGSKPLKRTDTQITLRGFEPVGMTRRDSQRTVAGKDDEQQRQDAGQEDKRQQQARREEEEEEEEKEEERRREGATAVLPASPAHLRRPTNHWRTDSEETLAQQERGTEEQAAENRQEALHLVTSSDPKPDGDAPTLTLTPTAYEPSAVTSPASTRSQRPASLRPTRSSSLFPRESHGLAPMLSTHNALTGALGSLYEGRQSESRDAEGSRRSSLAIDGYNFPGSSSEPFDLSQSGTTHGSGQSRRKASVSSTRSNINIGSGSPSMANVSHARANAEQRQASAHSPAVQAIQRASGSGFPTASSTSSSLSSYQLTPGPGHERRRTQSTQSLTAADAAKLAAKLRMARANASHDDGGPVGSSSSGGSYGRASGLKTSTRDQAMNAAIARYNKPVISKFAKDQAGLENEPVEVIVDHSSIYNDEFTRASTPVSGDEEGDGDAEVDDAPGRGRQNKNRDSHRQHQHRHRHHQIRYVMDFGLGGPALEKSATTDALLSPSLENDEFEASWAPALTQAAGLGARSLRSTRSTRDGKKSGLVDENGIPISPAALAAADGIAMNAEAYANAAAAAAAGSIAVNGPNAMPLHFSHGLTTTSDEPFPLDLSDIAGSRALLEGGDEAAAAQAHLHAQHGEGRFLDSKTLRAIAMTAQALSVYRSHIVTRRFSDPMRESLERVGRASGHLPLHAAPSTPTPGAAGASHRRWGSSSTTSRAARSPLRETSQRRPDFPRSNTMGHSSGGEGGGLGGAAGALASLAEQAEHPLLSLKRVWSGGAALHKAGGLSSLSRSRTTDDR</sequence>
<dbReference type="Proteomes" id="UP000245768">
    <property type="component" value="Unassembled WGS sequence"/>
</dbReference>
<dbReference type="OrthoDB" id="3362327at2759"/>
<dbReference type="EMBL" id="KZ819635">
    <property type="protein sequence ID" value="PWN92432.1"/>
    <property type="molecule type" value="Genomic_DNA"/>
</dbReference>
<feature type="compositionally biased region" description="Low complexity" evidence="1">
    <location>
        <begin position="476"/>
        <end position="486"/>
    </location>
</feature>
<feature type="region of interest" description="Disordered" evidence="1">
    <location>
        <begin position="911"/>
        <end position="987"/>
    </location>
</feature>
<evidence type="ECO:0000313" key="3">
    <source>
        <dbReference type="Proteomes" id="UP000245768"/>
    </source>
</evidence>
<proteinExistence type="predicted"/>
<gene>
    <name evidence="2" type="ORF">FA10DRAFT_92096</name>
</gene>
<feature type="compositionally biased region" description="Basic and acidic residues" evidence="1">
    <location>
        <begin position="956"/>
        <end position="967"/>
    </location>
</feature>
<feature type="compositionally biased region" description="Low complexity" evidence="1">
    <location>
        <begin position="139"/>
        <end position="149"/>
    </location>
</feature>
<feature type="region of interest" description="Disordered" evidence="1">
    <location>
        <begin position="588"/>
        <end position="616"/>
    </location>
</feature>
<keyword evidence="3" id="KW-1185">Reference proteome</keyword>
<feature type="compositionally biased region" description="Low complexity" evidence="1">
    <location>
        <begin position="602"/>
        <end position="615"/>
    </location>
</feature>
<name>A0A316YTH7_9BASI</name>
<feature type="region of interest" description="Disordered" evidence="1">
    <location>
        <begin position="758"/>
        <end position="782"/>
    </location>
</feature>
<evidence type="ECO:0000256" key="1">
    <source>
        <dbReference type="SAM" id="MobiDB-lite"/>
    </source>
</evidence>
<feature type="compositionally biased region" description="Basic and acidic residues" evidence="1">
    <location>
        <begin position="241"/>
        <end position="254"/>
    </location>
</feature>
<feature type="compositionally biased region" description="Basic and acidic residues" evidence="1">
    <location>
        <begin position="268"/>
        <end position="301"/>
    </location>
</feature>
<feature type="compositionally biased region" description="Polar residues" evidence="1">
    <location>
        <begin position="391"/>
        <end position="414"/>
    </location>
</feature>
<dbReference type="InParanoid" id="A0A316YTH7"/>
<feature type="region of interest" description="Disordered" evidence="1">
    <location>
        <begin position="441"/>
        <end position="576"/>
    </location>
</feature>
<feature type="compositionally biased region" description="Low complexity" evidence="1">
    <location>
        <begin position="945"/>
        <end position="955"/>
    </location>
</feature>
<feature type="compositionally biased region" description="Low complexity" evidence="1">
    <location>
        <begin position="537"/>
        <end position="554"/>
    </location>
</feature>
<feature type="region of interest" description="Disordered" evidence="1">
    <location>
        <begin position="668"/>
        <end position="711"/>
    </location>
</feature>
<accession>A0A316YTH7</accession>
<dbReference type="GeneID" id="37047700"/>
<dbReference type="AlphaFoldDB" id="A0A316YTH7"/>
<organism evidence="2 3">
    <name type="scientific">Acaromyces ingoldii</name>
    <dbReference type="NCBI Taxonomy" id="215250"/>
    <lineage>
        <taxon>Eukaryota</taxon>
        <taxon>Fungi</taxon>
        <taxon>Dikarya</taxon>
        <taxon>Basidiomycota</taxon>
        <taxon>Ustilaginomycotina</taxon>
        <taxon>Exobasidiomycetes</taxon>
        <taxon>Exobasidiales</taxon>
        <taxon>Cryptobasidiaceae</taxon>
        <taxon>Acaromyces</taxon>
    </lineage>
</organism>
<protein>
    <submittedName>
        <fullName evidence="2">Uncharacterized protein</fullName>
    </submittedName>
</protein>
<dbReference type="RefSeq" id="XP_025379630.1">
    <property type="nucleotide sequence ID" value="XM_025525784.1"/>
</dbReference>
<feature type="compositionally biased region" description="Polar residues" evidence="1">
    <location>
        <begin position="120"/>
        <end position="129"/>
    </location>
</feature>
<evidence type="ECO:0000313" key="2">
    <source>
        <dbReference type="EMBL" id="PWN92432.1"/>
    </source>
</evidence>
<feature type="compositionally biased region" description="Low complexity" evidence="1">
    <location>
        <begin position="18"/>
        <end position="27"/>
    </location>
</feature>
<feature type="compositionally biased region" description="Polar residues" evidence="1">
    <location>
        <begin position="492"/>
        <end position="511"/>
    </location>
</feature>